<name>A0ABQ6PSA8_9BACT</name>
<evidence type="ECO:0008006" key="4">
    <source>
        <dbReference type="Google" id="ProtNLM"/>
    </source>
</evidence>
<comment type="caution">
    <text evidence="2">The sequence shown here is derived from an EMBL/GenBank/DDBJ whole genome shotgun (WGS) entry which is preliminary data.</text>
</comment>
<keyword evidence="3" id="KW-1185">Reference proteome</keyword>
<feature type="transmembrane region" description="Helical" evidence="1">
    <location>
        <begin position="95"/>
        <end position="115"/>
    </location>
</feature>
<dbReference type="EMBL" id="BTPD01000012">
    <property type="protein sequence ID" value="GMQ30875.1"/>
    <property type="molecule type" value="Genomic_DNA"/>
</dbReference>
<reference evidence="2 3" key="1">
    <citation type="submission" date="2023-08" db="EMBL/GenBank/DDBJ databases">
        <title>Draft genome sequence of Algoriphagus confluentis.</title>
        <authorList>
            <person name="Takatani N."/>
            <person name="Hosokawa M."/>
            <person name="Sawabe T."/>
        </authorList>
    </citation>
    <scope>NUCLEOTIDE SEQUENCE [LARGE SCALE GENOMIC DNA]</scope>
    <source>
        <strain evidence="2 3">NBRC 111222</strain>
    </source>
</reference>
<accession>A0ABQ6PSA8</accession>
<keyword evidence="1" id="KW-1133">Transmembrane helix</keyword>
<evidence type="ECO:0000256" key="1">
    <source>
        <dbReference type="SAM" id="Phobius"/>
    </source>
</evidence>
<evidence type="ECO:0000313" key="2">
    <source>
        <dbReference type="EMBL" id="GMQ30875.1"/>
    </source>
</evidence>
<feature type="transmembrane region" description="Helical" evidence="1">
    <location>
        <begin position="66"/>
        <end position="89"/>
    </location>
</feature>
<proteinExistence type="predicted"/>
<keyword evidence="1" id="KW-0472">Membrane</keyword>
<organism evidence="2 3">
    <name type="scientific">Algoriphagus confluentis</name>
    <dbReference type="NCBI Taxonomy" id="1697556"/>
    <lineage>
        <taxon>Bacteria</taxon>
        <taxon>Pseudomonadati</taxon>
        <taxon>Bacteroidota</taxon>
        <taxon>Cytophagia</taxon>
        <taxon>Cytophagales</taxon>
        <taxon>Cyclobacteriaceae</taxon>
        <taxon>Algoriphagus</taxon>
    </lineage>
</organism>
<dbReference type="Proteomes" id="UP001338309">
    <property type="component" value="Unassembled WGS sequence"/>
</dbReference>
<evidence type="ECO:0000313" key="3">
    <source>
        <dbReference type="Proteomes" id="UP001338309"/>
    </source>
</evidence>
<protein>
    <recommendedName>
        <fullName evidence="4">DUF1700 domain-containing protein</fullName>
    </recommendedName>
</protein>
<gene>
    <name evidence="2" type="ORF">Aconfl_35180</name>
</gene>
<dbReference type="RefSeq" id="WP_338225578.1">
    <property type="nucleotide sequence ID" value="NZ_BTPD01000012.1"/>
</dbReference>
<keyword evidence="1" id="KW-0812">Transmembrane</keyword>
<sequence length="133" mass="15154">MKDPQAIFDYYLDKINEKDFDLAEVRKTLERENFPEEEIRPLIKRLDNELQRQAFSKINQSNRVNLMGLGLFLIALGLVVTLGTFLGIIPSGNSFILAYGPIFGGLGITVSAYLSKKRLRKAKGKFENSNWKK</sequence>